<dbReference type="Proteomes" id="UP001432062">
    <property type="component" value="Chromosome"/>
</dbReference>
<name>A0ABZ1YSX3_9NOCA</name>
<evidence type="ECO:0000313" key="1">
    <source>
        <dbReference type="EMBL" id="WUV46344.1"/>
    </source>
</evidence>
<dbReference type="EMBL" id="CP109441">
    <property type="protein sequence ID" value="WUV46344.1"/>
    <property type="molecule type" value="Genomic_DNA"/>
</dbReference>
<sequence>MIDDSLAAQLRFEGYQVRVVEGAGHNVHNDDPDAFYTALDGWL</sequence>
<reference evidence="1" key="1">
    <citation type="submission" date="2022-10" db="EMBL/GenBank/DDBJ databases">
        <title>The complete genomes of actinobacterial strains from the NBC collection.</title>
        <authorList>
            <person name="Joergensen T.S."/>
            <person name="Alvarez Arevalo M."/>
            <person name="Sterndorff E.B."/>
            <person name="Faurdal D."/>
            <person name="Vuksanovic O."/>
            <person name="Mourched A.-S."/>
            <person name="Charusanti P."/>
            <person name="Shaw S."/>
            <person name="Blin K."/>
            <person name="Weber T."/>
        </authorList>
    </citation>
    <scope>NUCLEOTIDE SEQUENCE</scope>
    <source>
        <strain evidence="1">NBC_01482</strain>
    </source>
</reference>
<evidence type="ECO:0000313" key="2">
    <source>
        <dbReference type="Proteomes" id="UP001432062"/>
    </source>
</evidence>
<dbReference type="Gene3D" id="3.40.50.1820">
    <property type="entry name" value="alpha/beta hydrolase"/>
    <property type="match status" value="1"/>
</dbReference>
<accession>A0ABZ1YSX3</accession>
<proteinExistence type="predicted"/>
<dbReference type="InterPro" id="IPR029058">
    <property type="entry name" value="AB_hydrolase_fold"/>
</dbReference>
<protein>
    <recommendedName>
        <fullName evidence="3">Alpha/beta hydrolase</fullName>
    </recommendedName>
</protein>
<dbReference type="RefSeq" id="WP_329410009.1">
    <property type="nucleotide sequence ID" value="NZ_CP109441.1"/>
</dbReference>
<dbReference type="SUPFAM" id="SSF53474">
    <property type="entry name" value="alpha/beta-Hydrolases"/>
    <property type="match status" value="1"/>
</dbReference>
<keyword evidence="2" id="KW-1185">Reference proteome</keyword>
<organism evidence="1 2">
    <name type="scientific">Nocardia vinacea</name>
    <dbReference type="NCBI Taxonomy" id="96468"/>
    <lineage>
        <taxon>Bacteria</taxon>
        <taxon>Bacillati</taxon>
        <taxon>Actinomycetota</taxon>
        <taxon>Actinomycetes</taxon>
        <taxon>Mycobacteriales</taxon>
        <taxon>Nocardiaceae</taxon>
        <taxon>Nocardia</taxon>
    </lineage>
</organism>
<evidence type="ECO:0008006" key="3">
    <source>
        <dbReference type="Google" id="ProtNLM"/>
    </source>
</evidence>
<gene>
    <name evidence="1" type="ORF">OG563_46095</name>
</gene>